<dbReference type="RefSeq" id="WP_162422075.1">
    <property type="nucleotide sequence ID" value="NZ_WVIE01000004.1"/>
</dbReference>
<keyword evidence="2" id="KW-1185">Reference proteome</keyword>
<protein>
    <submittedName>
        <fullName evidence="1">Uncharacterized protein</fullName>
    </submittedName>
</protein>
<gene>
    <name evidence="1" type="ORF">GS601_04500</name>
</gene>
<organism evidence="1 2">
    <name type="scientific">Myxacorys almedinensis A</name>
    <dbReference type="NCBI Taxonomy" id="2690445"/>
    <lineage>
        <taxon>Bacteria</taxon>
        <taxon>Bacillati</taxon>
        <taxon>Cyanobacteriota</taxon>
        <taxon>Cyanophyceae</taxon>
        <taxon>Leptolyngbyales</taxon>
        <taxon>Leptolyngbyaceae</taxon>
        <taxon>Myxacorys</taxon>
        <taxon>Myxacorys almedinensis</taxon>
    </lineage>
</organism>
<sequence length="63" mass="6985">MSYRSSGMARSANRGLNNRTCPAWGDDATSIPESALRPLVYQAYCDRNSEIALRLATDVYSLQ</sequence>
<name>A0A8J7YXV9_9CYAN</name>
<comment type="caution">
    <text evidence="1">The sequence shown here is derived from an EMBL/GenBank/DDBJ whole genome shotgun (WGS) entry which is preliminary data.</text>
</comment>
<evidence type="ECO:0000313" key="2">
    <source>
        <dbReference type="Proteomes" id="UP000646053"/>
    </source>
</evidence>
<accession>A0A8J7YXV9</accession>
<dbReference type="Proteomes" id="UP000646053">
    <property type="component" value="Unassembled WGS sequence"/>
</dbReference>
<evidence type="ECO:0000313" key="1">
    <source>
        <dbReference type="EMBL" id="NDJ16559.1"/>
    </source>
</evidence>
<dbReference type="EMBL" id="WVIE01000004">
    <property type="protein sequence ID" value="NDJ16559.1"/>
    <property type="molecule type" value="Genomic_DNA"/>
</dbReference>
<proteinExistence type="predicted"/>
<dbReference type="AlphaFoldDB" id="A0A8J7YXV9"/>
<reference evidence="1" key="1">
    <citation type="submission" date="2019-12" db="EMBL/GenBank/DDBJ databases">
        <title>High-Quality draft genome sequences of three cyanobacteria isolated from the limestone walls of the Old Cathedral of Coimbra.</title>
        <authorList>
            <person name="Tiago I."/>
            <person name="Soares F."/>
            <person name="Portugal A."/>
        </authorList>
    </citation>
    <scope>NUCLEOTIDE SEQUENCE</scope>
    <source>
        <strain evidence="1">A</strain>
    </source>
</reference>